<evidence type="ECO:0000259" key="6">
    <source>
        <dbReference type="PROSITE" id="PS50110"/>
    </source>
</evidence>
<dbReference type="InterPro" id="IPR011006">
    <property type="entry name" value="CheY-like_superfamily"/>
</dbReference>
<dbReference type="InterPro" id="IPR001789">
    <property type="entry name" value="Sig_transdc_resp-reg_receiver"/>
</dbReference>
<dbReference type="InterPro" id="IPR005467">
    <property type="entry name" value="His_kinase_dom"/>
</dbReference>
<dbReference type="PANTHER" id="PTHR43547:SF2">
    <property type="entry name" value="HYBRID SIGNAL TRANSDUCTION HISTIDINE KINASE C"/>
    <property type="match status" value="1"/>
</dbReference>
<dbReference type="InterPro" id="IPR036890">
    <property type="entry name" value="HATPase_C_sf"/>
</dbReference>
<dbReference type="Pfam" id="PF02518">
    <property type="entry name" value="HATPase_c"/>
    <property type="match status" value="1"/>
</dbReference>
<dbReference type="GO" id="GO:0000155">
    <property type="term" value="F:phosphorelay sensor kinase activity"/>
    <property type="evidence" value="ECO:0007669"/>
    <property type="project" value="TreeGrafter"/>
</dbReference>
<evidence type="ECO:0000256" key="1">
    <source>
        <dbReference type="ARBA" id="ARBA00000085"/>
    </source>
</evidence>
<gene>
    <name evidence="7" type="ORF">ENG63_11520</name>
</gene>
<sequence>AHIFEPFFTTKEPGIGTGLGLAVVYGIVKQHEGWIEVETLKGKGTTFKIYLPAVFIGPIEEEKTITSLSSLKGKGEWILLVEDDESVREFAKKGLSENGYIVFTARDAKEAFDIFEKNRKNFDLIFSDVVLPDGNGLELAERCFRLKPKIKIVFASGYSNEKIDWEVIQEYRYIQKPYSLSELLEIVKNTLEE</sequence>
<dbReference type="InterPro" id="IPR004358">
    <property type="entry name" value="Sig_transdc_His_kin-like_C"/>
</dbReference>
<evidence type="ECO:0000256" key="3">
    <source>
        <dbReference type="ARBA" id="ARBA00022553"/>
    </source>
</evidence>
<dbReference type="Pfam" id="PF00072">
    <property type="entry name" value="Response_reg"/>
    <property type="match status" value="1"/>
</dbReference>
<dbReference type="Gene3D" id="3.40.50.2300">
    <property type="match status" value="1"/>
</dbReference>
<dbReference type="EMBL" id="DRBS01000429">
    <property type="protein sequence ID" value="HDD45464.1"/>
    <property type="molecule type" value="Genomic_DNA"/>
</dbReference>
<dbReference type="SMART" id="SM00448">
    <property type="entry name" value="REC"/>
    <property type="match status" value="1"/>
</dbReference>
<dbReference type="PRINTS" id="PR00344">
    <property type="entry name" value="BCTRLSENSOR"/>
</dbReference>
<reference evidence="7" key="1">
    <citation type="journal article" date="2020" name="mSystems">
        <title>Genome- and Community-Level Interaction Insights into Carbon Utilization and Element Cycling Functions of Hydrothermarchaeota in Hydrothermal Sediment.</title>
        <authorList>
            <person name="Zhou Z."/>
            <person name="Liu Y."/>
            <person name="Xu W."/>
            <person name="Pan J."/>
            <person name="Luo Z.H."/>
            <person name="Li M."/>
        </authorList>
    </citation>
    <scope>NUCLEOTIDE SEQUENCE [LARGE SCALE GENOMIC DNA]</scope>
    <source>
        <strain evidence="7">HyVt-233</strain>
    </source>
</reference>
<feature type="non-terminal residue" evidence="7">
    <location>
        <position position="1"/>
    </location>
</feature>
<evidence type="ECO:0000313" key="7">
    <source>
        <dbReference type="EMBL" id="HDD45464.1"/>
    </source>
</evidence>
<evidence type="ECO:0000259" key="5">
    <source>
        <dbReference type="PROSITE" id="PS50109"/>
    </source>
</evidence>
<dbReference type="Proteomes" id="UP000886289">
    <property type="component" value="Unassembled WGS sequence"/>
</dbReference>
<name>A0A7C0U479_DESA2</name>
<dbReference type="EC" id="2.7.13.3" evidence="2"/>
<dbReference type="PROSITE" id="PS50110">
    <property type="entry name" value="RESPONSE_REGULATORY"/>
    <property type="match status" value="1"/>
</dbReference>
<dbReference type="Gene3D" id="3.30.565.10">
    <property type="entry name" value="Histidine kinase-like ATPase, C-terminal domain"/>
    <property type="match status" value="1"/>
</dbReference>
<accession>A0A7C0U479</accession>
<dbReference type="SUPFAM" id="SSF55874">
    <property type="entry name" value="ATPase domain of HSP90 chaperone/DNA topoisomerase II/histidine kinase"/>
    <property type="match status" value="1"/>
</dbReference>
<dbReference type="PANTHER" id="PTHR43547">
    <property type="entry name" value="TWO-COMPONENT HISTIDINE KINASE"/>
    <property type="match status" value="1"/>
</dbReference>
<organism evidence="7">
    <name type="scientific">Desulfofervidus auxilii</name>
    <dbReference type="NCBI Taxonomy" id="1621989"/>
    <lineage>
        <taxon>Bacteria</taxon>
        <taxon>Pseudomonadati</taxon>
        <taxon>Thermodesulfobacteriota</taxon>
        <taxon>Candidatus Desulfofervidia</taxon>
        <taxon>Candidatus Desulfofervidales</taxon>
        <taxon>Candidatus Desulfofervidaceae</taxon>
        <taxon>Candidatus Desulfofervidus</taxon>
    </lineage>
</organism>
<comment type="catalytic activity">
    <reaction evidence="1">
        <text>ATP + protein L-histidine = ADP + protein N-phospho-L-histidine.</text>
        <dbReference type="EC" id="2.7.13.3"/>
    </reaction>
</comment>
<evidence type="ECO:0000256" key="4">
    <source>
        <dbReference type="PROSITE-ProRule" id="PRU00169"/>
    </source>
</evidence>
<dbReference type="SUPFAM" id="SSF52172">
    <property type="entry name" value="CheY-like"/>
    <property type="match status" value="1"/>
</dbReference>
<dbReference type="PROSITE" id="PS50109">
    <property type="entry name" value="HIS_KIN"/>
    <property type="match status" value="1"/>
</dbReference>
<comment type="caution">
    <text evidence="7">The sequence shown here is derived from an EMBL/GenBank/DDBJ whole genome shotgun (WGS) entry which is preliminary data.</text>
</comment>
<feature type="domain" description="Histidine kinase" evidence="5">
    <location>
        <begin position="1"/>
        <end position="55"/>
    </location>
</feature>
<feature type="domain" description="Response regulatory" evidence="6">
    <location>
        <begin position="77"/>
        <end position="191"/>
    </location>
</feature>
<proteinExistence type="predicted"/>
<dbReference type="CDD" id="cd00156">
    <property type="entry name" value="REC"/>
    <property type="match status" value="1"/>
</dbReference>
<dbReference type="AlphaFoldDB" id="A0A7C0U479"/>
<dbReference type="InterPro" id="IPR003594">
    <property type="entry name" value="HATPase_dom"/>
</dbReference>
<evidence type="ECO:0000256" key="2">
    <source>
        <dbReference type="ARBA" id="ARBA00012438"/>
    </source>
</evidence>
<keyword evidence="3 4" id="KW-0597">Phosphoprotein</keyword>
<protein>
    <recommendedName>
        <fullName evidence="2">histidine kinase</fullName>
        <ecNumber evidence="2">2.7.13.3</ecNumber>
    </recommendedName>
</protein>
<feature type="modified residue" description="4-aspartylphosphate" evidence="4">
    <location>
        <position position="128"/>
    </location>
</feature>